<evidence type="ECO:0000313" key="5">
    <source>
        <dbReference type="EMBL" id="MYM34881.1"/>
    </source>
</evidence>
<evidence type="ECO:0000259" key="4">
    <source>
        <dbReference type="Pfam" id="PF02151"/>
    </source>
</evidence>
<dbReference type="EMBL" id="WWCO01000006">
    <property type="protein sequence ID" value="MYM34881.1"/>
    <property type="molecule type" value="Genomic_DNA"/>
</dbReference>
<accession>A0ABW9V5A5</accession>
<evidence type="ECO:0000256" key="3">
    <source>
        <dbReference type="ARBA" id="ARBA00023236"/>
    </source>
</evidence>
<reference evidence="5 6" key="1">
    <citation type="submission" date="2019-12" db="EMBL/GenBank/DDBJ databases">
        <title>Novel species isolated from a subtropical stream in China.</title>
        <authorList>
            <person name="Lu H."/>
        </authorList>
    </citation>
    <scope>NUCLEOTIDE SEQUENCE [LARGE SCALE GENOMIC DNA]</scope>
    <source>
        <strain evidence="5 6">FT94W</strain>
    </source>
</reference>
<comment type="caution">
    <text evidence="5">The sequence shown here is derived from an EMBL/GenBank/DDBJ whole genome shotgun (WGS) entry which is preliminary data.</text>
</comment>
<keyword evidence="1" id="KW-0228">DNA excision</keyword>
<proteinExistence type="predicted"/>
<keyword evidence="2" id="KW-0267">Excision nuclease</keyword>
<keyword evidence="6" id="KW-1185">Reference proteome</keyword>
<dbReference type="Proteomes" id="UP000449678">
    <property type="component" value="Unassembled WGS sequence"/>
</dbReference>
<name>A0ABW9V5A5_9BURK</name>
<keyword evidence="2" id="KW-0234">DNA repair</keyword>
<evidence type="ECO:0000313" key="6">
    <source>
        <dbReference type="Proteomes" id="UP000449678"/>
    </source>
</evidence>
<dbReference type="InterPro" id="IPR036876">
    <property type="entry name" value="UVR_dom_sf"/>
</dbReference>
<evidence type="ECO:0000256" key="1">
    <source>
        <dbReference type="ARBA" id="ARBA00022769"/>
    </source>
</evidence>
<feature type="domain" description="UVR" evidence="4">
    <location>
        <begin position="271"/>
        <end position="294"/>
    </location>
</feature>
<dbReference type="SUPFAM" id="SSF46600">
    <property type="entry name" value="C-terminal UvrC-binding domain of UvrB"/>
    <property type="match status" value="1"/>
</dbReference>
<dbReference type="RefSeq" id="WP_160990264.1">
    <property type="nucleotide sequence ID" value="NZ_WWCO01000006.1"/>
</dbReference>
<keyword evidence="3" id="KW-0227">DNA damage</keyword>
<sequence length="357" mass="40181">MSLTIGRIDRSGTIGFSDACVYIREEGISAARAVGGWPAEKAWERQFKRDVFARIVQTLRRIGWSVLPWDQSDQYKAIALNHRTCVKSDIKGQLEVSGRCMKFEMWQDVAPSENKNGGRYDFDKEARMPYLLRIEMERTRRRIRDYLLNVFTGYVFKPSAPKIGVNGATALEYAKHSQRTSSHYVERLGRASFNSPDNGFTRDGVAIEDGAKVYAITSTGRVVYGAAHYSLNGRWMVVTGKHGIEWADHRELYAACPGDPRIKRNAGQRRSRLEGEMAKAIKAMNFERAAVLRDIVFPGSPALFAIWNEKHNLYHRANACGYTGDFSEAGKFTADEVRGWDRTPNKVIALSAEAAPA</sequence>
<evidence type="ECO:0000256" key="2">
    <source>
        <dbReference type="ARBA" id="ARBA00022881"/>
    </source>
</evidence>
<dbReference type="InterPro" id="IPR001943">
    <property type="entry name" value="UVR_dom"/>
</dbReference>
<organism evidence="5 6">
    <name type="scientific">Duganella lactea</name>
    <dbReference type="NCBI Taxonomy" id="2692173"/>
    <lineage>
        <taxon>Bacteria</taxon>
        <taxon>Pseudomonadati</taxon>
        <taxon>Pseudomonadota</taxon>
        <taxon>Betaproteobacteria</taxon>
        <taxon>Burkholderiales</taxon>
        <taxon>Oxalobacteraceae</taxon>
        <taxon>Telluria group</taxon>
        <taxon>Duganella</taxon>
    </lineage>
</organism>
<keyword evidence="3" id="KW-0742">SOS response</keyword>
<protein>
    <recommendedName>
        <fullName evidence="4">UVR domain-containing protein</fullName>
    </recommendedName>
</protein>
<dbReference type="Pfam" id="PF02151">
    <property type="entry name" value="UVR"/>
    <property type="match status" value="1"/>
</dbReference>
<gene>
    <name evidence="5" type="ORF">GTP38_11075</name>
</gene>